<reference evidence="11 12" key="1">
    <citation type="submission" date="2020-01" db="EMBL/GenBank/DDBJ databases">
        <authorList>
            <person name="Deng T."/>
        </authorList>
    </citation>
    <scope>NUCLEOTIDE SEQUENCE [LARGE SCALE GENOMIC DNA]</scope>
    <source>
        <strain evidence="11 12">5221</strain>
    </source>
</reference>
<comment type="subcellular location">
    <subcellularLocation>
        <location evidence="1">Cell membrane</location>
        <topology evidence="1">Multi-pass membrane protein</topology>
    </subcellularLocation>
</comment>
<dbReference type="SUPFAM" id="SSF52540">
    <property type="entry name" value="P-loop containing nucleoside triphosphate hydrolases"/>
    <property type="match status" value="1"/>
</dbReference>
<dbReference type="PROSITE" id="PS50929">
    <property type="entry name" value="ABC_TM1F"/>
    <property type="match status" value="1"/>
</dbReference>
<feature type="region of interest" description="Disordered" evidence="7">
    <location>
        <begin position="349"/>
        <end position="403"/>
    </location>
</feature>
<evidence type="ECO:0000313" key="11">
    <source>
        <dbReference type="EMBL" id="MYM19740.1"/>
    </source>
</evidence>
<gene>
    <name evidence="11" type="ORF">GSY69_07100</name>
</gene>
<evidence type="ECO:0000256" key="3">
    <source>
        <dbReference type="ARBA" id="ARBA00022741"/>
    </source>
</evidence>
<feature type="transmembrane region" description="Helical" evidence="8">
    <location>
        <begin position="77"/>
        <end position="97"/>
    </location>
</feature>
<dbReference type="PROSITE" id="PS50893">
    <property type="entry name" value="ABC_TRANSPORTER_2"/>
    <property type="match status" value="1"/>
</dbReference>
<dbReference type="AlphaFoldDB" id="A0A6N9H6R9"/>
<dbReference type="Gene3D" id="3.40.50.300">
    <property type="entry name" value="P-loop containing nucleotide triphosphate hydrolases"/>
    <property type="match status" value="1"/>
</dbReference>
<dbReference type="InterPro" id="IPR027417">
    <property type="entry name" value="P-loop_NTPase"/>
</dbReference>
<dbReference type="CDD" id="cd07346">
    <property type="entry name" value="ABC_6TM_exporters"/>
    <property type="match status" value="1"/>
</dbReference>
<dbReference type="GO" id="GO:0005524">
    <property type="term" value="F:ATP binding"/>
    <property type="evidence" value="ECO:0007669"/>
    <property type="project" value="UniProtKB-KW"/>
</dbReference>
<keyword evidence="6 8" id="KW-0472">Membrane</keyword>
<evidence type="ECO:0000256" key="2">
    <source>
        <dbReference type="ARBA" id="ARBA00022692"/>
    </source>
</evidence>
<evidence type="ECO:0000313" key="12">
    <source>
        <dbReference type="Proteomes" id="UP000469215"/>
    </source>
</evidence>
<dbReference type="GO" id="GO:0005886">
    <property type="term" value="C:plasma membrane"/>
    <property type="evidence" value="ECO:0007669"/>
    <property type="project" value="UniProtKB-SubCell"/>
</dbReference>
<comment type="caution">
    <text evidence="11">The sequence shown here is derived from an EMBL/GenBank/DDBJ whole genome shotgun (WGS) entry which is preliminary data.</text>
</comment>
<dbReference type="GO" id="GO:0140359">
    <property type="term" value="F:ABC-type transporter activity"/>
    <property type="evidence" value="ECO:0007669"/>
    <property type="project" value="InterPro"/>
</dbReference>
<feature type="transmembrane region" description="Helical" evidence="8">
    <location>
        <begin position="155"/>
        <end position="174"/>
    </location>
</feature>
<evidence type="ECO:0000256" key="8">
    <source>
        <dbReference type="SAM" id="Phobius"/>
    </source>
</evidence>
<feature type="domain" description="ABC transmembrane type-1" evidence="10">
    <location>
        <begin position="41"/>
        <end position="323"/>
    </location>
</feature>
<name>A0A6N9H6R9_9MICO</name>
<dbReference type="SMART" id="SM00382">
    <property type="entry name" value="AAA"/>
    <property type="match status" value="1"/>
</dbReference>
<evidence type="ECO:0000256" key="5">
    <source>
        <dbReference type="ARBA" id="ARBA00022989"/>
    </source>
</evidence>
<feature type="transmembrane region" description="Helical" evidence="8">
    <location>
        <begin position="180"/>
        <end position="199"/>
    </location>
</feature>
<feature type="transmembrane region" description="Helical" evidence="8">
    <location>
        <begin position="38"/>
        <end position="57"/>
    </location>
</feature>
<feature type="domain" description="ABC transporter" evidence="9">
    <location>
        <begin position="410"/>
        <end position="660"/>
    </location>
</feature>
<keyword evidence="3" id="KW-0547">Nucleotide-binding</keyword>
<dbReference type="InterPro" id="IPR011527">
    <property type="entry name" value="ABC1_TM_dom"/>
</dbReference>
<dbReference type="InterPro" id="IPR003439">
    <property type="entry name" value="ABC_transporter-like_ATP-bd"/>
</dbReference>
<dbReference type="Pfam" id="PF00664">
    <property type="entry name" value="ABC_membrane"/>
    <property type="match status" value="1"/>
</dbReference>
<dbReference type="InterPro" id="IPR039421">
    <property type="entry name" value="Type_1_exporter"/>
</dbReference>
<dbReference type="PANTHER" id="PTHR24221">
    <property type="entry name" value="ATP-BINDING CASSETTE SUB-FAMILY B"/>
    <property type="match status" value="1"/>
</dbReference>
<accession>A0A6N9H6R9</accession>
<evidence type="ECO:0000256" key="7">
    <source>
        <dbReference type="SAM" id="MobiDB-lite"/>
    </source>
</evidence>
<dbReference type="InterPro" id="IPR003593">
    <property type="entry name" value="AAA+_ATPase"/>
</dbReference>
<dbReference type="Proteomes" id="UP000469215">
    <property type="component" value="Unassembled WGS sequence"/>
</dbReference>
<dbReference type="RefSeq" id="WP_160953167.1">
    <property type="nucleotide sequence ID" value="NZ_WWEQ01000023.1"/>
</dbReference>
<feature type="transmembrane region" description="Helical" evidence="8">
    <location>
        <begin position="276"/>
        <end position="304"/>
    </location>
</feature>
<protein>
    <submittedName>
        <fullName evidence="11">ATP-binding cassette domain-containing protein</fullName>
    </submittedName>
</protein>
<dbReference type="Gene3D" id="1.20.1560.10">
    <property type="entry name" value="ABC transporter type 1, transmembrane domain"/>
    <property type="match status" value="1"/>
</dbReference>
<dbReference type="EMBL" id="WWEQ01000023">
    <property type="protein sequence ID" value="MYM19740.1"/>
    <property type="molecule type" value="Genomic_DNA"/>
</dbReference>
<keyword evidence="4 11" id="KW-0067">ATP-binding</keyword>
<evidence type="ECO:0000256" key="1">
    <source>
        <dbReference type="ARBA" id="ARBA00004651"/>
    </source>
</evidence>
<dbReference type="SUPFAM" id="SSF90123">
    <property type="entry name" value="ABC transporter transmembrane region"/>
    <property type="match status" value="1"/>
</dbReference>
<sequence length="664" mass="66710">MAEPDPAAGAPVPPGAIPAASGRASAAAVWRLLRGRRALLAGVTMTGLLAAAAALVGPAVVGRLVDVLTAHPALEPVVVGAALIAVAAVVAGTGTWLSERWLGRLAEPAVGELRIQVFDAAVSADAARIEASGRGDLVSRVTADSDRVSESASEVLPMFLQAGLTVVVAALGLAAVDWRLALVGLIALPLYALTVRWYLPRSAPMYRRERQAFGVRTQRMLGALTGVETLRAYDAAAGELRRIDAASARARDLSIGVFRLLTLAAARNNRAEAITLAAILAAGFALVSGGWASAGAVATAALIFHRLFDPISVVVDLFDEVQSAGASLTRMVGVIELADATAPAAAQCSSGSANADPGVPGASGSAGAEPSGLAAGGSSTRAGGDSAGAADGEPPAAPGAGCGAGSPAALVLSGICVDYGGARPAVDGVSLRVSAGEVVAIVGPSGAGKTTVAQAAIGALEPASGTALLEFAPTPAGPSRTPREPVRVPVRRLPAARLRRHIAMVSQEVHTFEGTVLENVAVGAPEAPRARLEAALATVGAASWVARLPQGAETRVGGTGHPLTPMQEQMLALARLEAADPDFAVLDEATAEAGSAGARALDAAAAAVLRERGGIVIAHRLSQAAAADRIVVMDGGRIAEEGTHERLAAAGGLYARLWEAWSRP</sequence>
<evidence type="ECO:0000259" key="9">
    <source>
        <dbReference type="PROSITE" id="PS50893"/>
    </source>
</evidence>
<dbReference type="PANTHER" id="PTHR24221:SF654">
    <property type="entry name" value="ATP-BINDING CASSETTE SUB-FAMILY B MEMBER 6"/>
    <property type="match status" value="1"/>
</dbReference>
<keyword evidence="2 8" id="KW-0812">Transmembrane</keyword>
<evidence type="ECO:0000259" key="10">
    <source>
        <dbReference type="PROSITE" id="PS50929"/>
    </source>
</evidence>
<organism evidence="11 12">
    <name type="scientific">Brevibacterium rongguiense</name>
    <dbReference type="NCBI Taxonomy" id="2695267"/>
    <lineage>
        <taxon>Bacteria</taxon>
        <taxon>Bacillati</taxon>
        <taxon>Actinomycetota</taxon>
        <taxon>Actinomycetes</taxon>
        <taxon>Micrococcales</taxon>
        <taxon>Brevibacteriaceae</taxon>
        <taxon>Brevibacterium</taxon>
    </lineage>
</organism>
<dbReference type="GO" id="GO:0034040">
    <property type="term" value="F:ATPase-coupled lipid transmembrane transporter activity"/>
    <property type="evidence" value="ECO:0007669"/>
    <property type="project" value="TreeGrafter"/>
</dbReference>
<evidence type="ECO:0000256" key="6">
    <source>
        <dbReference type="ARBA" id="ARBA00023136"/>
    </source>
</evidence>
<dbReference type="Pfam" id="PF00005">
    <property type="entry name" value="ABC_tran"/>
    <property type="match status" value="1"/>
</dbReference>
<keyword evidence="5 8" id="KW-1133">Transmembrane helix</keyword>
<evidence type="ECO:0000256" key="4">
    <source>
        <dbReference type="ARBA" id="ARBA00022840"/>
    </source>
</evidence>
<feature type="compositionally biased region" description="Low complexity" evidence="7">
    <location>
        <begin position="357"/>
        <end position="394"/>
    </location>
</feature>
<keyword evidence="12" id="KW-1185">Reference proteome</keyword>
<proteinExistence type="predicted"/>
<dbReference type="GO" id="GO:0016887">
    <property type="term" value="F:ATP hydrolysis activity"/>
    <property type="evidence" value="ECO:0007669"/>
    <property type="project" value="InterPro"/>
</dbReference>
<dbReference type="InterPro" id="IPR036640">
    <property type="entry name" value="ABC1_TM_sf"/>
</dbReference>